<dbReference type="SMART" id="SM00278">
    <property type="entry name" value="HhH1"/>
    <property type="match status" value="2"/>
</dbReference>
<proteinExistence type="predicted"/>
<feature type="compositionally biased region" description="Polar residues" evidence="1">
    <location>
        <begin position="253"/>
        <end position="264"/>
    </location>
</feature>
<evidence type="ECO:0000313" key="4">
    <source>
        <dbReference type="EMBL" id="CAB4533355.1"/>
    </source>
</evidence>
<feature type="domain" description="Helix-hairpin-helix DNA-binding motif class 1" evidence="3">
    <location>
        <begin position="281"/>
        <end position="300"/>
    </location>
</feature>
<keyword evidence="2" id="KW-1133">Transmembrane helix</keyword>
<evidence type="ECO:0000259" key="3">
    <source>
        <dbReference type="SMART" id="SM00278"/>
    </source>
</evidence>
<keyword evidence="2" id="KW-0812">Transmembrane</keyword>
<dbReference type="InterPro" id="IPR003583">
    <property type="entry name" value="Hlx-hairpin-Hlx_DNA-bd_motif"/>
</dbReference>
<protein>
    <submittedName>
        <fullName evidence="4">Unannotated protein</fullName>
    </submittedName>
</protein>
<dbReference type="Pfam" id="PF12836">
    <property type="entry name" value="HHH_3"/>
    <property type="match status" value="1"/>
</dbReference>
<sequence length="333" mass="33612">MSTRSTTRASEVLDALVREPARRPMYRRSRSGGSRANEWPGQVTEDRQEAFASLAQSGSSASPSATRILPTQQFSERLPSRLASRLPQWMAPIDARKLAAGLAVIALVVLGLGWNSMRRPGSLDDRLPIASSASGAQASGGQASGATSQSDSGAAGGVSSASPTGVAPTQAASAASASGPVFVHVAGAVLSAGVVELPAGSRVVDAVAAAGGLRPDADSNRVNLAATLLDGSQVMVPAVGQSNPVQVPVLQGSGATESSPTSGSAPVAGAGPVDLNTATLEQLESLPGVGPATAQAILSFREKEGRFDSVESLLDVRGIGDAKFEALRELVTV</sequence>
<dbReference type="PANTHER" id="PTHR21180">
    <property type="entry name" value="ENDONUCLEASE/EXONUCLEASE/PHOSPHATASE FAMILY DOMAIN-CONTAINING PROTEIN 1"/>
    <property type="match status" value="1"/>
</dbReference>
<feature type="transmembrane region" description="Helical" evidence="2">
    <location>
        <begin position="98"/>
        <end position="117"/>
    </location>
</feature>
<feature type="region of interest" description="Disordered" evidence="1">
    <location>
        <begin position="251"/>
        <end position="270"/>
    </location>
</feature>
<dbReference type="Pfam" id="PF10531">
    <property type="entry name" value="SLBB"/>
    <property type="match status" value="1"/>
</dbReference>
<keyword evidence="2" id="KW-0472">Membrane</keyword>
<feature type="region of interest" description="Disordered" evidence="1">
    <location>
        <begin position="128"/>
        <end position="166"/>
    </location>
</feature>
<feature type="compositionally biased region" description="Low complexity" evidence="1">
    <location>
        <begin position="130"/>
        <end position="166"/>
    </location>
</feature>
<dbReference type="GO" id="GO:0015627">
    <property type="term" value="C:type II protein secretion system complex"/>
    <property type="evidence" value="ECO:0007669"/>
    <property type="project" value="TreeGrafter"/>
</dbReference>
<reference evidence="4" key="1">
    <citation type="submission" date="2020-05" db="EMBL/GenBank/DDBJ databases">
        <authorList>
            <person name="Chiriac C."/>
            <person name="Salcher M."/>
            <person name="Ghai R."/>
            <person name="Kavagutti S V."/>
        </authorList>
    </citation>
    <scope>NUCLEOTIDE SEQUENCE</scope>
</reference>
<organism evidence="4">
    <name type="scientific">freshwater metagenome</name>
    <dbReference type="NCBI Taxonomy" id="449393"/>
    <lineage>
        <taxon>unclassified sequences</taxon>
        <taxon>metagenomes</taxon>
        <taxon>ecological metagenomes</taxon>
    </lineage>
</organism>
<dbReference type="InterPro" id="IPR051675">
    <property type="entry name" value="Endo/Exo/Phosphatase_dom_1"/>
</dbReference>
<dbReference type="NCBIfam" id="TIGR00426">
    <property type="entry name" value="competence protein ComEA helix-hairpin-helix repeat region"/>
    <property type="match status" value="1"/>
</dbReference>
<dbReference type="InterPro" id="IPR004509">
    <property type="entry name" value="Competence_ComEA_HhH"/>
</dbReference>
<dbReference type="InterPro" id="IPR010994">
    <property type="entry name" value="RuvA_2-like"/>
</dbReference>
<evidence type="ECO:0000256" key="1">
    <source>
        <dbReference type="SAM" id="MobiDB-lite"/>
    </source>
</evidence>
<evidence type="ECO:0000256" key="2">
    <source>
        <dbReference type="SAM" id="Phobius"/>
    </source>
</evidence>
<dbReference type="InterPro" id="IPR019554">
    <property type="entry name" value="Soluble_ligand-bd"/>
</dbReference>
<gene>
    <name evidence="4" type="ORF">UFOPK1358_00555</name>
</gene>
<dbReference type="GO" id="GO:0003677">
    <property type="term" value="F:DNA binding"/>
    <property type="evidence" value="ECO:0007669"/>
    <property type="project" value="InterPro"/>
</dbReference>
<dbReference type="EMBL" id="CAEZSF010000036">
    <property type="protein sequence ID" value="CAB4533355.1"/>
    <property type="molecule type" value="Genomic_DNA"/>
</dbReference>
<dbReference type="PANTHER" id="PTHR21180:SF32">
    <property type="entry name" value="ENDONUCLEASE_EXONUCLEASE_PHOSPHATASE FAMILY DOMAIN-CONTAINING PROTEIN 1"/>
    <property type="match status" value="1"/>
</dbReference>
<dbReference type="Gene3D" id="3.10.560.10">
    <property type="entry name" value="Outer membrane lipoprotein wza domain like"/>
    <property type="match status" value="1"/>
</dbReference>
<dbReference type="GO" id="GO:0006281">
    <property type="term" value="P:DNA repair"/>
    <property type="evidence" value="ECO:0007669"/>
    <property type="project" value="InterPro"/>
</dbReference>
<dbReference type="SUPFAM" id="SSF47781">
    <property type="entry name" value="RuvA domain 2-like"/>
    <property type="match status" value="1"/>
</dbReference>
<feature type="region of interest" description="Disordered" evidence="1">
    <location>
        <begin position="20"/>
        <end position="73"/>
    </location>
</feature>
<feature type="domain" description="Helix-hairpin-helix DNA-binding motif class 1" evidence="3">
    <location>
        <begin position="311"/>
        <end position="330"/>
    </location>
</feature>
<accession>A0A6J6B3D3</accession>
<name>A0A6J6B3D3_9ZZZZ</name>
<feature type="compositionally biased region" description="Low complexity" evidence="1">
    <location>
        <begin position="50"/>
        <end position="65"/>
    </location>
</feature>
<dbReference type="AlphaFoldDB" id="A0A6J6B3D3"/>
<dbReference type="Gene3D" id="1.10.150.320">
    <property type="entry name" value="Photosystem II 12 kDa extrinsic protein"/>
    <property type="match status" value="1"/>
</dbReference>
<dbReference type="GO" id="GO:0015628">
    <property type="term" value="P:protein secretion by the type II secretion system"/>
    <property type="evidence" value="ECO:0007669"/>
    <property type="project" value="TreeGrafter"/>
</dbReference>